<evidence type="ECO:0000256" key="1">
    <source>
        <dbReference type="SAM" id="MobiDB-lite"/>
    </source>
</evidence>
<comment type="caution">
    <text evidence="2">The sequence shown here is derived from an EMBL/GenBank/DDBJ whole genome shotgun (WGS) entry which is preliminary data.</text>
</comment>
<sequence length="182" mass="20582">MPAIRRVLYRYIKYIQLPRKEISKVPPFFPNFLDVLSTECLYTAAILKAWDPCHYKRCRWYLDCPVKNAPLFNVALRNSLQPALSKIAASPPAYQSPGTAPKRGSAKHKAAQKKSKGKGNKRKVEDTIELEDDDIPANTTLNQTQATIVVDAALPAPKRPHLLKDPERKEEQFTPTLKKVMS</sequence>
<name>A0A8T0HNL2_CERPU</name>
<protein>
    <submittedName>
        <fullName evidence="2">Uncharacterized protein</fullName>
    </submittedName>
</protein>
<organism evidence="2 3">
    <name type="scientific">Ceratodon purpureus</name>
    <name type="common">Fire moss</name>
    <name type="synonym">Dicranum purpureum</name>
    <dbReference type="NCBI Taxonomy" id="3225"/>
    <lineage>
        <taxon>Eukaryota</taxon>
        <taxon>Viridiplantae</taxon>
        <taxon>Streptophyta</taxon>
        <taxon>Embryophyta</taxon>
        <taxon>Bryophyta</taxon>
        <taxon>Bryophytina</taxon>
        <taxon>Bryopsida</taxon>
        <taxon>Dicranidae</taxon>
        <taxon>Pseudoditrichales</taxon>
        <taxon>Ditrichaceae</taxon>
        <taxon>Ceratodon</taxon>
    </lineage>
</organism>
<dbReference type="EMBL" id="CM026426">
    <property type="protein sequence ID" value="KAG0572355.1"/>
    <property type="molecule type" value="Genomic_DNA"/>
</dbReference>
<feature type="compositionally biased region" description="Basic and acidic residues" evidence="1">
    <location>
        <begin position="162"/>
        <end position="172"/>
    </location>
</feature>
<reference evidence="2" key="1">
    <citation type="submission" date="2020-06" db="EMBL/GenBank/DDBJ databases">
        <title>WGS assembly of Ceratodon purpureus strain R40.</title>
        <authorList>
            <person name="Carey S.B."/>
            <person name="Jenkins J."/>
            <person name="Shu S."/>
            <person name="Lovell J.T."/>
            <person name="Sreedasyam A."/>
            <person name="Maumus F."/>
            <person name="Tiley G.P."/>
            <person name="Fernandez-Pozo N."/>
            <person name="Barry K."/>
            <person name="Chen C."/>
            <person name="Wang M."/>
            <person name="Lipzen A."/>
            <person name="Daum C."/>
            <person name="Saski C.A."/>
            <person name="Payton A.C."/>
            <person name="Mcbreen J.C."/>
            <person name="Conrad R.E."/>
            <person name="Kollar L.M."/>
            <person name="Olsson S."/>
            <person name="Huttunen S."/>
            <person name="Landis J.B."/>
            <person name="Wickett N.J."/>
            <person name="Johnson M.G."/>
            <person name="Rensing S.A."/>
            <person name="Grimwood J."/>
            <person name="Schmutz J."/>
            <person name="Mcdaniel S.F."/>
        </authorList>
    </citation>
    <scope>NUCLEOTIDE SEQUENCE</scope>
    <source>
        <strain evidence="2">R40</strain>
    </source>
</reference>
<dbReference type="AlphaFoldDB" id="A0A8T0HNL2"/>
<gene>
    <name evidence="2" type="ORF">KC19_VG088100</name>
</gene>
<accession>A0A8T0HNL2</accession>
<evidence type="ECO:0000313" key="3">
    <source>
        <dbReference type="Proteomes" id="UP000822688"/>
    </source>
</evidence>
<feature type="region of interest" description="Disordered" evidence="1">
    <location>
        <begin position="87"/>
        <end position="130"/>
    </location>
</feature>
<feature type="compositionally biased region" description="Basic residues" evidence="1">
    <location>
        <begin position="104"/>
        <end position="121"/>
    </location>
</feature>
<proteinExistence type="predicted"/>
<dbReference type="Proteomes" id="UP000822688">
    <property type="component" value="Chromosome V"/>
</dbReference>
<feature type="region of interest" description="Disordered" evidence="1">
    <location>
        <begin position="157"/>
        <end position="182"/>
    </location>
</feature>
<keyword evidence="3" id="KW-1185">Reference proteome</keyword>
<evidence type="ECO:0000313" key="2">
    <source>
        <dbReference type="EMBL" id="KAG0572355.1"/>
    </source>
</evidence>